<comment type="caution">
    <text evidence="1">The sequence shown here is derived from an EMBL/GenBank/DDBJ whole genome shotgun (WGS) entry which is preliminary data.</text>
</comment>
<dbReference type="STRING" id="1817816.A2Y64_03765"/>
<organism evidence="1 2">
    <name type="scientific">Candidatus Coatesbacteria bacterium RBG_13_66_14</name>
    <dbReference type="NCBI Taxonomy" id="1817816"/>
    <lineage>
        <taxon>Bacteria</taxon>
        <taxon>Candidatus Coatesiibacteriota</taxon>
    </lineage>
</organism>
<protein>
    <submittedName>
        <fullName evidence="1">Uncharacterized protein</fullName>
    </submittedName>
</protein>
<proteinExistence type="predicted"/>
<reference evidence="1 2" key="1">
    <citation type="journal article" date="2016" name="Nat. Commun.">
        <title>Thousands of microbial genomes shed light on interconnected biogeochemical processes in an aquifer system.</title>
        <authorList>
            <person name="Anantharaman K."/>
            <person name="Brown C.T."/>
            <person name="Hug L.A."/>
            <person name="Sharon I."/>
            <person name="Castelle C.J."/>
            <person name="Probst A.J."/>
            <person name="Thomas B.C."/>
            <person name="Singh A."/>
            <person name="Wilkins M.J."/>
            <person name="Karaoz U."/>
            <person name="Brodie E.L."/>
            <person name="Williams K.H."/>
            <person name="Hubbard S.S."/>
            <person name="Banfield J.F."/>
        </authorList>
    </citation>
    <scope>NUCLEOTIDE SEQUENCE [LARGE SCALE GENOMIC DNA]</scope>
</reference>
<accession>A0A1F5FFA6</accession>
<evidence type="ECO:0000313" key="1">
    <source>
        <dbReference type="EMBL" id="OGD78214.1"/>
    </source>
</evidence>
<dbReference type="EMBL" id="MFAF01000044">
    <property type="protein sequence ID" value="OGD78214.1"/>
    <property type="molecule type" value="Genomic_DNA"/>
</dbReference>
<evidence type="ECO:0000313" key="2">
    <source>
        <dbReference type="Proteomes" id="UP000177187"/>
    </source>
</evidence>
<gene>
    <name evidence="1" type="ORF">A2Y64_03765</name>
</gene>
<name>A0A1F5FFA6_9BACT</name>
<sequence length="594" mass="63470">MKILLRTGHVDMAKAYVLYRSQRRLEEAQVFDHRLATHQLDLLETNEGSILVRDLSGELFPWSRHGRVSAVVINSGLDPPIAEQLVLEVEKMLREAKIIPVPLPVILSLHALKLIELGVGSYADIDPVAVPAQLVRSALVQGRVEDRVPRVAVETSGGYIVGQYAVSNVYPKSVRYDHYHGSLQIRSPQMVNRFLTAGWSPEVGPEIGLGNYTSERWLELMSLPDRLAPYFSRMELPRFDLLLARLGAGFAGGIARDGEPCARFGMVDLDVAAMLGLRFWPTSTERLVIGLGAGLDPSPDLATYSLTVAGLVDRIARRVELAVEVGDLPSAADIPSGAVTTDESFVAKLMEASGRACLRFTRPRGPRAGTGEVLHGPVASRVAVNLRRLSTSGAGKAEGPGIEVIAHALEAARVKADFLRSVAKRRSSGVLGGLVDGLGLDWVIAAAGVAELELFGLDTAVYELTGGWPSGNPESAKLLGRLARKLVRAAQDFAEKLGLTLVVRAGADPALEEFFGMLDRAVLGLPAPPPPPFFTLSPDAAHLYRGPYAPAWPDGVSVELRAAPDPASALACVRAALDAGASSVLVEKGNPCTS</sequence>
<dbReference type="AlphaFoldDB" id="A0A1F5FFA6"/>
<dbReference type="Proteomes" id="UP000177187">
    <property type="component" value="Unassembled WGS sequence"/>
</dbReference>